<dbReference type="Gene3D" id="3.30.70.250">
    <property type="entry name" value="Malonyl-CoA ACP transacylase, ACP-binding"/>
    <property type="match status" value="1"/>
</dbReference>
<dbReference type="eggNOG" id="COG0331">
    <property type="taxonomic scope" value="Bacteria"/>
</dbReference>
<evidence type="ECO:0000256" key="1">
    <source>
        <dbReference type="ARBA" id="ARBA00022679"/>
    </source>
</evidence>
<comment type="similarity">
    <text evidence="4">Belongs to the fabD family.</text>
</comment>
<dbReference type="InterPro" id="IPR004410">
    <property type="entry name" value="Malonyl_CoA-ACP_transAc_FabD"/>
</dbReference>
<dbReference type="PIRSF" id="PIRSF000446">
    <property type="entry name" value="Mct"/>
    <property type="match status" value="1"/>
</dbReference>
<feature type="active site" evidence="5">
    <location>
        <position position="91"/>
    </location>
</feature>
<keyword evidence="2 4" id="KW-0012">Acyltransferase</keyword>
<dbReference type="STRING" id="574376.BAMA_08615"/>
<dbReference type="NCBIfam" id="TIGR00128">
    <property type="entry name" value="fabD"/>
    <property type="match status" value="1"/>
</dbReference>
<name>A0A073K312_9BACI</name>
<evidence type="ECO:0000313" key="7">
    <source>
        <dbReference type="EMBL" id="KEK20847.1"/>
    </source>
</evidence>
<evidence type="ECO:0000256" key="4">
    <source>
        <dbReference type="PIRNR" id="PIRNR000446"/>
    </source>
</evidence>
<dbReference type="Gene3D" id="3.40.366.10">
    <property type="entry name" value="Malonyl-Coenzyme A Acyl Carrier Protein, domain 2"/>
    <property type="match status" value="1"/>
</dbReference>
<evidence type="ECO:0000259" key="6">
    <source>
        <dbReference type="SMART" id="SM00827"/>
    </source>
</evidence>
<reference evidence="7 8" key="1">
    <citation type="submission" date="2014-06" db="EMBL/GenBank/DDBJ databases">
        <title>Draft genome sequence of Bacillus manliponensis JCM 15802 (MCCC 1A00708).</title>
        <authorList>
            <person name="Lai Q."/>
            <person name="Liu Y."/>
            <person name="Shao Z."/>
        </authorList>
    </citation>
    <scope>NUCLEOTIDE SEQUENCE [LARGE SCALE GENOMIC DNA]</scope>
    <source>
        <strain evidence="7 8">JCM 15802</strain>
    </source>
</reference>
<dbReference type="SUPFAM" id="SSF55048">
    <property type="entry name" value="Probable ACP-binding domain of malonyl-CoA ACP transacylase"/>
    <property type="match status" value="1"/>
</dbReference>
<evidence type="ECO:0000256" key="3">
    <source>
        <dbReference type="ARBA" id="ARBA00048462"/>
    </source>
</evidence>
<dbReference type="RefSeq" id="WP_034635731.1">
    <property type="nucleotide sequence ID" value="NZ_CBCSJC010000001.1"/>
</dbReference>
<dbReference type="SMART" id="SM00827">
    <property type="entry name" value="PKS_AT"/>
    <property type="match status" value="1"/>
</dbReference>
<dbReference type="InterPro" id="IPR024925">
    <property type="entry name" value="Malonyl_CoA-ACP_transAc"/>
</dbReference>
<evidence type="ECO:0000313" key="8">
    <source>
        <dbReference type="Proteomes" id="UP000027822"/>
    </source>
</evidence>
<dbReference type="InterPro" id="IPR014043">
    <property type="entry name" value="Acyl_transferase_dom"/>
</dbReference>
<proteinExistence type="inferred from homology"/>
<keyword evidence="1 4" id="KW-0808">Transferase</keyword>
<dbReference type="EMBL" id="JOTN01000002">
    <property type="protein sequence ID" value="KEK20847.1"/>
    <property type="molecule type" value="Genomic_DNA"/>
</dbReference>
<dbReference type="OrthoDB" id="9805460at2"/>
<dbReference type="AlphaFoldDB" id="A0A073K312"/>
<gene>
    <name evidence="7" type="ORF">BAMA_08615</name>
</gene>
<dbReference type="FunFam" id="3.30.70.250:FF:000001">
    <property type="entry name" value="Malonyl CoA-acyl carrier protein transacylase"/>
    <property type="match status" value="1"/>
</dbReference>
<evidence type="ECO:0000256" key="2">
    <source>
        <dbReference type="ARBA" id="ARBA00023315"/>
    </source>
</evidence>
<dbReference type="PANTHER" id="PTHR42681">
    <property type="entry name" value="MALONYL-COA-ACYL CARRIER PROTEIN TRANSACYLASE, MITOCHONDRIAL"/>
    <property type="match status" value="1"/>
</dbReference>
<dbReference type="GO" id="GO:0006633">
    <property type="term" value="P:fatty acid biosynthetic process"/>
    <property type="evidence" value="ECO:0007669"/>
    <property type="project" value="TreeGrafter"/>
</dbReference>
<dbReference type="InterPro" id="IPR016036">
    <property type="entry name" value="Malonyl_transacylase_ACP-bd"/>
</dbReference>
<feature type="domain" description="Malonyl-CoA:ACP transacylase (MAT)" evidence="6">
    <location>
        <begin position="7"/>
        <end position="314"/>
    </location>
</feature>
<dbReference type="SUPFAM" id="SSF52151">
    <property type="entry name" value="FabD/lysophospholipase-like"/>
    <property type="match status" value="1"/>
</dbReference>
<keyword evidence="8" id="KW-1185">Reference proteome</keyword>
<comment type="catalytic activity">
    <reaction evidence="3 4">
        <text>holo-[ACP] + malonyl-CoA = malonyl-[ACP] + CoA</text>
        <dbReference type="Rhea" id="RHEA:41792"/>
        <dbReference type="Rhea" id="RHEA-COMP:9623"/>
        <dbReference type="Rhea" id="RHEA-COMP:9685"/>
        <dbReference type="ChEBI" id="CHEBI:57287"/>
        <dbReference type="ChEBI" id="CHEBI:57384"/>
        <dbReference type="ChEBI" id="CHEBI:64479"/>
        <dbReference type="ChEBI" id="CHEBI:78449"/>
        <dbReference type="EC" id="2.3.1.39"/>
    </reaction>
</comment>
<dbReference type="GO" id="GO:0005829">
    <property type="term" value="C:cytosol"/>
    <property type="evidence" value="ECO:0007669"/>
    <property type="project" value="TreeGrafter"/>
</dbReference>
<dbReference type="PANTHER" id="PTHR42681:SF1">
    <property type="entry name" value="MALONYL-COA-ACYL CARRIER PROTEIN TRANSACYLASE, MITOCHONDRIAL"/>
    <property type="match status" value="1"/>
</dbReference>
<dbReference type="Proteomes" id="UP000027822">
    <property type="component" value="Unassembled WGS sequence"/>
</dbReference>
<comment type="caution">
    <text evidence="7">The sequence shown here is derived from an EMBL/GenBank/DDBJ whole genome shotgun (WGS) entry which is preliminary data.</text>
</comment>
<dbReference type="GO" id="GO:0004314">
    <property type="term" value="F:[acyl-carrier-protein] S-malonyltransferase activity"/>
    <property type="evidence" value="ECO:0007669"/>
    <property type="project" value="UniProtKB-EC"/>
</dbReference>
<accession>A0A073K312</accession>
<protein>
    <recommendedName>
        <fullName evidence="4">Malonyl CoA-acyl carrier protein transacylase</fullName>
        <ecNumber evidence="4">2.3.1.39</ecNumber>
    </recommendedName>
</protein>
<dbReference type="Pfam" id="PF00698">
    <property type="entry name" value="Acyl_transf_1"/>
    <property type="match status" value="1"/>
</dbReference>
<dbReference type="EC" id="2.3.1.39" evidence="4"/>
<dbReference type="InterPro" id="IPR050858">
    <property type="entry name" value="Mal-CoA-ACP_Trans/PKS_FabD"/>
</dbReference>
<dbReference type="InterPro" id="IPR016035">
    <property type="entry name" value="Acyl_Trfase/lysoPLipase"/>
</dbReference>
<organism evidence="7 8">
    <name type="scientific">Bacillus manliponensis</name>
    <dbReference type="NCBI Taxonomy" id="574376"/>
    <lineage>
        <taxon>Bacteria</taxon>
        <taxon>Bacillati</taxon>
        <taxon>Bacillota</taxon>
        <taxon>Bacilli</taxon>
        <taxon>Bacillales</taxon>
        <taxon>Bacillaceae</taxon>
        <taxon>Bacillus</taxon>
        <taxon>Bacillus cereus group</taxon>
    </lineage>
</organism>
<dbReference type="InterPro" id="IPR001227">
    <property type="entry name" value="Ac_transferase_dom_sf"/>
</dbReference>
<sequence length="316" mass="33974">MGKLAFIFPGQGSQAVGMGMQLAGEYKEVAEVFKKADHILQDSLSTVIFEGPAETLTLTTNAQPALLTTSVAILTALKQYDITPDYVAGHSLGEYSALVAAGALSFEDGVYAVRKRGEYMEEAVPNGEGAMAAIMGANPDMLKRVTEEVTSEGYAVQIANMNSTKQIVISGTKQGVALASERAKENGAKRAIPLRVSGPFHSSLMKPAAEKFRDVLNKIAIQDASTPVIANVTAECITRKEEIGEKLIEQLYSPVLWYPSIERMVELGVDTFVEIGPGKVLAGLMKSIAPSVKVYAVYDEETMKETISKLRGETEC</sequence>
<evidence type="ECO:0000256" key="5">
    <source>
        <dbReference type="PIRSR" id="PIRSR000446-1"/>
    </source>
</evidence>
<feature type="active site" evidence="5">
    <location>
        <position position="201"/>
    </location>
</feature>